<keyword evidence="8" id="KW-1185">Reference proteome</keyword>
<reference evidence="7 8" key="1">
    <citation type="submission" date="2020-11" db="EMBL/GenBank/DDBJ databases">
        <title>Vibrio nitrifigilis sp. nov., a marine nitrogen-fixing bacterium isolated from the lagoon sediment of an islet inside an atoll.</title>
        <authorList>
            <person name="Wang L.-T."/>
            <person name="Shieh W.Y."/>
        </authorList>
    </citation>
    <scope>NUCLEOTIDE SEQUENCE [LARGE SCALE GENOMIC DNA]</scope>
    <source>
        <strain evidence="7 8">NFV-1</strain>
    </source>
</reference>
<evidence type="ECO:0000313" key="8">
    <source>
        <dbReference type="Proteomes" id="UP000597206"/>
    </source>
</evidence>
<feature type="transmembrane region" description="Helical" evidence="5">
    <location>
        <begin position="414"/>
        <end position="432"/>
    </location>
</feature>
<evidence type="ECO:0000256" key="1">
    <source>
        <dbReference type="ARBA" id="ARBA00004141"/>
    </source>
</evidence>
<dbReference type="GO" id="GO:0016874">
    <property type="term" value="F:ligase activity"/>
    <property type="evidence" value="ECO:0007669"/>
    <property type="project" value="UniProtKB-KW"/>
</dbReference>
<feature type="transmembrane region" description="Helical" evidence="5">
    <location>
        <begin position="64"/>
        <end position="84"/>
    </location>
</feature>
<evidence type="ECO:0000256" key="3">
    <source>
        <dbReference type="ARBA" id="ARBA00022989"/>
    </source>
</evidence>
<gene>
    <name evidence="7" type="ORF">I1A42_11360</name>
</gene>
<keyword evidence="3 5" id="KW-1133">Transmembrane helix</keyword>
<dbReference type="PANTHER" id="PTHR37422:SF13">
    <property type="entry name" value="LIPOPOLYSACCHARIDE BIOSYNTHESIS PROTEIN PA4999-RELATED"/>
    <property type="match status" value="1"/>
</dbReference>
<feature type="transmembrane region" description="Helical" evidence="5">
    <location>
        <begin position="192"/>
        <end position="210"/>
    </location>
</feature>
<dbReference type="RefSeq" id="WP_196123524.1">
    <property type="nucleotide sequence ID" value="NZ_JADPMR010000001.1"/>
</dbReference>
<feature type="transmembrane region" description="Helical" evidence="5">
    <location>
        <begin position="12"/>
        <end position="27"/>
    </location>
</feature>
<name>A0ABS0GFG1_9VIBR</name>
<feature type="transmembrane region" description="Helical" evidence="5">
    <location>
        <begin position="244"/>
        <end position="265"/>
    </location>
</feature>
<evidence type="ECO:0000313" key="7">
    <source>
        <dbReference type="EMBL" id="MBF9001146.1"/>
    </source>
</evidence>
<dbReference type="Proteomes" id="UP000597206">
    <property type="component" value="Unassembled WGS sequence"/>
</dbReference>
<dbReference type="PANTHER" id="PTHR37422">
    <property type="entry name" value="TEICHURONIC ACID BIOSYNTHESIS PROTEIN TUAE"/>
    <property type="match status" value="1"/>
</dbReference>
<feature type="transmembrane region" description="Helical" evidence="5">
    <location>
        <begin position="383"/>
        <end position="402"/>
    </location>
</feature>
<feature type="domain" description="O-antigen ligase-related" evidence="6">
    <location>
        <begin position="200"/>
        <end position="367"/>
    </location>
</feature>
<comment type="caution">
    <text evidence="7">The sequence shown here is derived from an EMBL/GenBank/DDBJ whole genome shotgun (WGS) entry which is preliminary data.</text>
</comment>
<feature type="transmembrane region" description="Helical" evidence="5">
    <location>
        <begin position="216"/>
        <end position="235"/>
    </location>
</feature>
<sequence>MTNIKHIFEHDRYHLVMLLAVFGYALFSIPFPAIGNFCRALLLIGSLGMFFFHRKTLFKDPMIIVLGLSIGITLISWINSQFVIPHSAKDFPEFDRLARLFIFLPMAYWLRGKPRAIFLLFALFAIDFILGMFVKSNFISDLLRGLEDGYRPDFNIKNAQYTSMFSGFFFILSFFLIYKLINLSKDIKSKSLYLIGSFIILAFFFIITMVSQSRMVFLGFIMIIITFPLLHKIAYGSTSIKKTILFYVIASLLLVLLGFLLYPYLDQRFSYGETHTIYKVLHLDFTNIPMSSAGIRINSWVEASKWIVLHPLIGVGIHGPGEVIINSYLFQSRIDEDYATILGLRHLHSFYMDTLVSYGVIGLFILLSMYFFVVRSLLKLKNVLSDSSFIILLALCIVVYWLTINGFESFNFRTYGVLTHNVFMAGLYSFAFSRRLFPPKETGELSS</sequence>
<dbReference type="InterPro" id="IPR007016">
    <property type="entry name" value="O-antigen_ligase-rel_domated"/>
</dbReference>
<organism evidence="7 8">
    <name type="scientific">Vibrio nitrifigilis</name>
    <dbReference type="NCBI Taxonomy" id="2789781"/>
    <lineage>
        <taxon>Bacteria</taxon>
        <taxon>Pseudomonadati</taxon>
        <taxon>Pseudomonadota</taxon>
        <taxon>Gammaproteobacteria</taxon>
        <taxon>Vibrionales</taxon>
        <taxon>Vibrionaceae</taxon>
        <taxon>Vibrio</taxon>
    </lineage>
</organism>
<evidence type="ECO:0000256" key="5">
    <source>
        <dbReference type="SAM" id="Phobius"/>
    </source>
</evidence>
<evidence type="ECO:0000256" key="2">
    <source>
        <dbReference type="ARBA" id="ARBA00022692"/>
    </source>
</evidence>
<accession>A0ABS0GFG1</accession>
<feature type="transmembrane region" description="Helical" evidence="5">
    <location>
        <begin position="118"/>
        <end position="139"/>
    </location>
</feature>
<feature type="transmembrane region" description="Helical" evidence="5">
    <location>
        <begin position="355"/>
        <end position="374"/>
    </location>
</feature>
<evidence type="ECO:0000256" key="4">
    <source>
        <dbReference type="ARBA" id="ARBA00023136"/>
    </source>
</evidence>
<feature type="transmembrane region" description="Helical" evidence="5">
    <location>
        <begin position="159"/>
        <end position="180"/>
    </location>
</feature>
<evidence type="ECO:0000259" key="6">
    <source>
        <dbReference type="Pfam" id="PF04932"/>
    </source>
</evidence>
<dbReference type="EMBL" id="JADPMR010000001">
    <property type="protein sequence ID" value="MBF9001146.1"/>
    <property type="molecule type" value="Genomic_DNA"/>
</dbReference>
<keyword evidence="4 5" id="KW-0472">Membrane</keyword>
<comment type="subcellular location">
    <subcellularLocation>
        <location evidence="1">Membrane</location>
        <topology evidence="1">Multi-pass membrane protein</topology>
    </subcellularLocation>
</comment>
<keyword evidence="7" id="KW-0436">Ligase</keyword>
<proteinExistence type="predicted"/>
<protein>
    <submittedName>
        <fullName evidence="7">O-antigen ligase family protein</fullName>
    </submittedName>
</protein>
<dbReference type="InterPro" id="IPR051533">
    <property type="entry name" value="WaaL-like"/>
</dbReference>
<dbReference type="Pfam" id="PF04932">
    <property type="entry name" value="Wzy_C"/>
    <property type="match status" value="1"/>
</dbReference>
<keyword evidence="2 5" id="KW-0812">Transmembrane</keyword>